<gene>
    <name evidence="1" type="ORF">SAMN02746062_01042</name>
</gene>
<accession>A0A286EAI0</accession>
<proteinExistence type="predicted"/>
<evidence type="ECO:0000313" key="2">
    <source>
        <dbReference type="Proteomes" id="UP000219669"/>
    </source>
</evidence>
<dbReference type="AlphaFoldDB" id="A0A286EAI0"/>
<protein>
    <submittedName>
        <fullName evidence="1">Uncharacterized protein</fullName>
    </submittedName>
</protein>
<dbReference type="RefSeq" id="WP_097114104.1">
    <property type="nucleotide sequence ID" value="NZ_CP083931.1"/>
</dbReference>
<dbReference type="EMBL" id="OCNF01000007">
    <property type="protein sequence ID" value="SOD67903.1"/>
    <property type="molecule type" value="Genomic_DNA"/>
</dbReference>
<sequence length="171" mass="19562">MFAKIFRFEKALNQAANDSDDDENIILPDGCMKYHFSAFNERDLVNRELYTQAELTEFVHEHALVSVNLGKYADKVFQLIESHHHLNQLILQADYEHPLRQAQQIQLGGLYNKAAVRTVLAALRQSDFAAIIAHFTDNEILSDELMMIFNGIKAVFEFAECENKVVIAYLA</sequence>
<keyword evidence="2" id="KW-1185">Reference proteome</keyword>
<name>A0A286EAI0_9NEIS</name>
<organism evidence="1 2">
    <name type="scientific">Alysiella filiformis DSM 16848</name>
    <dbReference type="NCBI Taxonomy" id="1120981"/>
    <lineage>
        <taxon>Bacteria</taxon>
        <taxon>Pseudomonadati</taxon>
        <taxon>Pseudomonadota</taxon>
        <taxon>Betaproteobacteria</taxon>
        <taxon>Neisseriales</taxon>
        <taxon>Neisseriaceae</taxon>
        <taxon>Alysiella</taxon>
    </lineage>
</organism>
<dbReference type="Proteomes" id="UP000219669">
    <property type="component" value="Unassembled WGS sequence"/>
</dbReference>
<reference evidence="1 2" key="1">
    <citation type="submission" date="2017-09" db="EMBL/GenBank/DDBJ databases">
        <authorList>
            <person name="Ehlers B."/>
            <person name="Leendertz F.H."/>
        </authorList>
    </citation>
    <scope>NUCLEOTIDE SEQUENCE [LARGE SCALE GENOMIC DNA]</scope>
    <source>
        <strain evidence="1 2">DSM 16848</strain>
    </source>
</reference>
<evidence type="ECO:0000313" key="1">
    <source>
        <dbReference type="EMBL" id="SOD67903.1"/>
    </source>
</evidence>